<evidence type="ECO:0000256" key="1">
    <source>
        <dbReference type="SAM" id="MobiDB-lite"/>
    </source>
</evidence>
<evidence type="ECO:0000313" key="3">
    <source>
        <dbReference type="Proteomes" id="UP001152523"/>
    </source>
</evidence>
<comment type="caution">
    <text evidence="2">The sequence shown here is derived from an EMBL/GenBank/DDBJ whole genome shotgun (WGS) entry which is preliminary data.</text>
</comment>
<proteinExistence type="predicted"/>
<dbReference type="EMBL" id="CAMAPF010000033">
    <property type="protein sequence ID" value="CAH9079089.1"/>
    <property type="molecule type" value="Genomic_DNA"/>
</dbReference>
<reference evidence="2" key="1">
    <citation type="submission" date="2022-07" db="EMBL/GenBank/DDBJ databases">
        <authorList>
            <person name="Macas J."/>
            <person name="Novak P."/>
            <person name="Neumann P."/>
        </authorList>
    </citation>
    <scope>NUCLEOTIDE SEQUENCE</scope>
</reference>
<organism evidence="2 3">
    <name type="scientific">Cuscuta epithymum</name>
    <dbReference type="NCBI Taxonomy" id="186058"/>
    <lineage>
        <taxon>Eukaryota</taxon>
        <taxon>Viridiplantae</taxon>
        <taxon>Streptophyta</taxon>
        <taxon>Embryophyta</taxon>
        <taxon>Tracheophyta</taxon>
        <taxon>Spermatophyta</taxon>
        <taxon>Magnoliopsida</taxon>
        <taxon>eudicotyledons</taxon>
        <taxon>Gunneridae</taxon>
        <taxon>Pentapetalae</taxon>
        <taxon>asterids</taxon>
        <taxon>lamiids</taxon>
        <taxon>Solanales</taxon>
        <taxon>Convolvulaceae</taxon>
        <taxon>Cuscuteae</taxon>
        <taxon>Cuscuta</taxon>
        <taxon>Cuscuta subgen. Cuscuta</taxon>
    </lineage>
</organism>
<gene>
    <name evidence="2" type="ORF">CEPIT_LOCUS6713</name>
</gene>
<dbReference type="AlphaFoldDB" id="A0AAV0CJN3"/>
<keyword evidence="3" id="KW-1185">Reference proteome</keyword>
<feature type="region of interest" description="Disordered" evidence="1">
    <location>
        <begin position="35"/>
        <end position="54"/>
    </location>
</feature>
<accession>A0AAV0CJN3</accession>
<name>A0AAV0CJN3_9ASTE</name>
<dbReference type="Proteomes" id="UP001152523">
    <property type="component" value="Unassembled WGS sequence"/>
</dbReference>
<protein>
    <submittedName>
        <fullName evidence="2">Uncharacterized protein</fullName>
    </submittedName>
</protein>
<evidence type="ECO:0000313" key="2">
    <source>
        <dbReference type="EMBL" id="CAH9079089.1"/>
    </source>
</evidence>
<sequence>MAKSQALLLLILGPLLITSIVFVRRHEELSRPPEATIPAMGRKTGQMKSPRSRRYSSTITIRGHHSSIMVFNVSFHGVPTGANPINNNIAVGAVKSLHLYSSRSQEQELKIYGIMSISHHKEKSTTISEEEELSSFLECSVSSYLDKNKVLLNYASCFITNSSPADLVSGV</sequence>